<organism evidence="7 8">
    <name type="scientific">Westerdykella ornata</name>
    <dbReference type="NCBI Taxonomy" id="318751"/>
    <lineage>
        <taxon>Eukaryota</taxon>
        <taxon>Fungi</taxon>
        <taxon>Dikarya</taxon>
        <taxon>Ascomycota</taxon>
        <taxon>Pezizomycotina</taxon>
        <taxon>Dothideomycetes</taxon>
        <taxon>Pleosporomycetidae</taxon>
        <taxon>Pleosporales</taxon>
        <taxon>Sporormiaceae</taxon>
        <taxon>Westerdykella</taxon>
    </lineage>
</organism>
<evidence type="ECO:0000256" key="5">
    <source>
        <dbReference type="ARBA" id="ARBA00023136"/>
    </source>
</evidence>
<dbReference type="GO" id="GO:0008374">
    <property type="term" value="F:O-acyltransferase activity"/>
    <property type="evidence" value="ECO:0007669"/>
    <property type="project" value="TreeGrafter"/>
</dbReference>
<feature type="transmembrane region" description="Helical" evidence="6">
    <location>
        <begin position="607"/>
        <end position="624"/>
    </location>
</feature>
<protein>
    <submittedName>
        <fullName evidence="7">MBOAT-domain-containing protein</fullName>
    </submittedName>
</protein>
<evidence type="ECO:0000256" key="4">
    <source>
        <dbReference type="ARBA" id="ARBA00022989"/>
    </source>
</evidence>
<evidence type="ECO:0000256" key="6">
    <source>
        <dbReference type="SAM" id="Phobius"/>
    </source>
</evidence>
<dbReference type="RefSeq" id="XP_033655942.1">
    <property type="nucleotide sequence ID" value="XM_033796311.1"/>
</dbReference>
<gene>
    <name evidence="7" type="ORF">EI97DRAFT_394773</name>
</gene>
<dbReference type="OrthoDB" id="420606at2759"/>
<dbReference type="EMBL" id="ML986488">
    <property type="protein sequence ID" value="KAF2278403.1"/>
    <property type="molecule type" value="Genomic_DNA"/>
</dbReference>
<evidence type="ECO:0000256" key="3">
    <source>
        <dbReference type="ARBA" id="ARBA00022692"/>
    </source>
</evidence>
<reference evidence="7" key="1">
    <citation type="journal article" date="2020" name="Stud. Mycol.">
        <title>101 Dothideomycetes genomes: a test case for predicting lifestyles and emergence of pathogens.</title>
        <authorList>
            <person name="Haridas S."/>
            <person name="Albert R."/>
            <person name="Binder M."/>
            <person name="Bloem J."/>
            <person name="Labutti K."/>
            <person name="Salamov A."/>
            <person name="Andreopoulos B."/>
            <person name="Baker S."/>
            <person name="Barry K."/>
            <person name="Bills G."/>
            <person name="Bluhm B."/>
            <person name="Cannon C."/>
            <person name="Castanera R."/>
            <person name="Culley D."/>
            <person name="Daum C."/>
            <person name="Ezra D."/>
            <person name="Gonzalez J."/>
            <person name="Henrissat B."/>
            <person name="Kuo A."/>
            <person name="Liang C."/>
            <person name="Lipzen A."/>
            <person name="Lutzoni F."/>
            <person name="Magnuson J."/>
            <person name="Mondo S."/>
            <person name="Nolan M."/>
            <person name="Ohm R."/>
            <person name="Pangilinan J."/>
            <person name="Park H.-J."/>
            <person name="Ramirez L."/>
            <person name="Alfaro M."/>
            <person name="Sun H."/>
            <person name="Tritt A."/>
            <person name="Yoshinaga Y."/>
            <person name="Zwiers L.-H."/>
            <person name="Turgeon B."/>
            <person name="Goodwin S."/>
            <person name="Spatafora J."/>
            <person name="Crous P."/>
            <person name="Grigoriev I."/>
        </authorList>
    </citation>
    <scope>NUCLEOTIDE SEQUENCE</scope>
    <source>
        <strain evidence="7">CBS 379.55</strain>
    </source>
</reference>
<feature type="transmembrane region" description="Helical" evidence="6">
    <location>
        <begin position="531"/>
        <end position="552"/>
    </location>
</feature>
<feature type="transmembrane region" description="Helical" evidence="6">
    <location>
        <begin position="384"/>
        <end position="405"/>
    </location>
</feature>
<proteinExistence type="inferred from homology"/>
<feature type="transmembrane region" description="Helical" evidence="6">
    <location>
        <begin position="346"/>
        <end position="364"/>
    </location>
</feature>
<sequence>MPLQELRRLFALETLDTRFFIPATAPPKDALELADLSTAKPKSRQEGQVKGKETIGNVQPSRWNSPEFYFYYLIHIICVPLMFKAVHDVSQESHPNYSKFSHLLSGGWIPGRKVDNSDAQYAGFRQNVPYLLLLVVIHPLLRKAYDGFWRAGTYTNVRPNAGLEGHLTQGLTAASAAEARMEQRISFDVPFSVIFLAALHGFSAFKIITILYLNYAIAKKLPRNYIPAATWIFNVSILFANELCRGYSYASIFSFVLPSSPASEKQGMPRNVGHTLDNYGGLIPRWEVLFNFTVLRLISFNLDYYWSLNSRAGSPIEKKQLDPSNLSERDRVSIPAKSTDFSFRNYFAYTMYSPLYLAGPIVTFNDYLSQLRYKPYSITPKRTLLYATRFLLCLLTMEVMIHYMYMVAIFKAQPDWTQYTPAQLSMLGYFNLKHIWLKLLIPWRLFRLWALLDGIDPPENMVRCMSDNYSVTQFWRGWHRSFNKWTLRYLYIPLGGSAMPGVWGKARAILNYLAVFTFIAIWHDIQLRLLMWGWLITVFVLPEIIASAVFPAPKFKDRPNVYRVLCGVGAVAEILLLMVANLVGFALGMDGLKGLVAGIMGSWTGLMFFWGACGALFVGVQVMFEVREAERRRGINMKC</sequence>
<keyword evidence="4 6" id="KW-1133">Transmembrane helix</keyword>
<dbReference type="PANTHER" id="PTHR13285:SF18">
    <property type="entry name" value="PROTEIN-CYSTEINE N-PALMITOYLTRANSFERASE RASP"/>
    <property type="match status" value="1"/>
</dbReference>
<evidence type="ECO:0000256" key="1">
    <source>
        <dbReference type="ARBA" id="ARBA00004141"/>
    </source>
</evidence>
<evidence type="ECO:0000313" key="8">
    <source>
        <dbReference type="Proteomes" id="UP000800097"/>
    </source>
</evidence>
<keyword evidence="8" id="KW-1185">Reference proteome</keyword>
<dbReference type="InterPro" id="IPR051085">
    <property type="entry name" value="MB_O-acyltransferase"/>
</dbReference>
<comment type="subcellular location">
    <subcellularLocation>
        <location evidence="1">Membrane</location>
        <topology evidence="1">Multi-pass membrane protein</topology>
    </subcellularLocation>
</comment>
<dbReference type="GO" id="GO:0005783">
    <property type="term" value="C:endoplasmic reticulum"/>
    <property type="evidence" value="ECO:0007669"/>
    <property type="project" value="TreeGrafter"/>
</dbReference>
<dbReference type="Proteomes" id="UP000800097">
    <property type="component" value="Unassembled WGS sequence"/>
</dbReference>
<feature type="transmembrane region" description="Helical" evidence="6">
    <location>
        <begin position="509"/>
        <end position="525"/>
    </location>
</feature>
<comment type="similarity">
    <text evidence="2">Belongs to the membrane-bound acyltransferase family.</text>
</comment>
<name>A0A6A6JQL8_WESOR</name>
<evidence type="ECO:0000256" key="2">
    <source>
        <dbReference type="ARBA" id="ARBA00010323"/>
    </source>
</evidence>
<dbReference type="GeneID" id="54549486"/>
<dbReference type="Pfam" id="PF03062">
    <property type="entry name" value="MBOAT"/>
    <property type="match status" value="1"/>
</dbReference>
<keyword evidence="3 6" id="KW-0812">Transmembrane</keyword>
<accession>A0A6A6JQL8</accession>
<keyword evidence="5 6" id="KW-0472">Membrane</keyword>
<dbReference type="AlphaFoldDB" id="A0A6A6JQL8"/>
<dbReference type="GO" id="GO:0006506">
    <property type="term" value="P:GPI anchor biosynthetic process"/>
    <property type="evidence" value="ECO:0007669"/>
    <property type="project" value="TreeGrafter"/>
</dbReference>
<evidence type="ECO:0000313" key="7">
    <source>
        <dbReference type="EMBL" id="KAF2278403.1"/>
    </source>
</evidence>
<dbReference type="PANTHER" id="PTHR13285">
    <property type="entry name" value="ACYLTRANSFERASE"/>
    <property type="match status" value="1"/>
</dbReference>
<feature type="transmembrane region" description="Helical" evidence="6">
    <location>
        <begin position="564"/>
        <end position="587"/>
    </location>
</feature>
<dbReference type="GO" id="GO:0016020">
    <property type="term" value="C:membrane"/>
    <property type="evidence" value="ECO:0007669"/>
    <property type="project" value="UniProtKB-SubCell"/>
</dbReference>
<feature type="transmembrane region" description="Helical" evidence="6">
    <location>
        <begin position="189"/>
        <end position="213"/>
    </location>
</feature>
<dbReference type="InterPro" id="IPR004299">
    <property type="entry name" value="MBOAT_fam"/>
</dbReference>